<evidence type="ECO:0000313" key="5">
    <source>
        <dbReference type="Proteomes" id="UP000461162"/>
    </source>
</evidence>
<dbReference type="GO" id="GO:0003700">
    <property type="term" value="F:DNA-binding transcription factor activity"/>
    <property type="evidence" value="ECO:0007669"/>
    <property type="project" value="TreeGrafter"/>
</dbReference>
<dbReference type="PROSITE" id="PS50977">
    <property type="entry name" value="HTH_TETR_2"/>
    <property type="match status" value="1"/>
</dbReference>
<dbReference type="InterPro" id="IPR015292">
    <property type="entry name" value="Tscrpt_reg_YbiH_C"/>
</dbReference>
<organism evidence="4 5">
    <name type="scientific">Pseudodesulfovibrio alkaliphilus</name>
    <dbReference type="NCBI Taxonomy" id="2661613"/>
    <lineage>
        <taxon>Bacteria</taxon>
        <taxon>Pseudomonadati</taxon>
        <taxon>Thermodesulfobacteriota</taxon>
        <taxon>Desulfovibrionia</taxon>
        <taxon>Desulfovibrionales</taxon>
        <taxon>Desulfovibrionaceae</taxon>
    </lineage>
</organism>
<feature type="domain" description="HTH tetR-type" evidence="3">
    <location>
        <begin position="7"/>
        <end position="67"/>
    </location>
</feature>
<dbReference type="InterPro" id="IPR050109">
    <property type="entry name" value="HTH-type_TetR-like_transc_reg"/>
</dbReference>
<evidence type="ECO:0000259" key="3">
    <source>
        <dbReference type="PROSITE" id="PS50977"/>
    </source>
</evidence>
<feature type="DNA-binding region" description="H-T-H motif" evidence="2">
    <location>
        <begin position="30"/>
        <end position="49"/>
    </location>
</feature>
<reference evidence="4 5" key="1">
    <citation type="submission" date="2019-11" db="EMBL/GenBank/DDBJ databases">
        <title>Pseudodesulfovibrio alkaliphilus, sp. nov., an alkaliphilic sulfate-reducing bacteria from mud volcano of Taman peninsula, Russia.</title>
        <authorList>
            <person name="Frolova A."/>
            <person name="Merkel A.Y."/>
            <person name="Slobodkin A.I."/>
        </authorList>
    </citation>
    <scope>NUCLEOTIDE SEQUENCE [LARGE SCALE GENOMIC DNA]</scope>
    <source>
        <strain evidence="4 5">F-1</strain>
    </source>
</reference>
<accession>A0A7K1KRE3</accession>
<dbReference type="InterPro" id="IPR001647">
    <property type="entry name" value="HTH_TetR"/>
</dbReference>
<dbReference type="RefSeq" id="WP_155935509.1">
    <property type="nucleotide sequence ID" value="NZ_WODC01000010.1"/>
</dbReference>
<sequence length="219" mass="24325">MNAKPDVNTKDALLAAAIEVFADKGFDAATVRDICGRARANVAAVNYHFGGKDALYVAVLREVFPKDEYDFVTNRDDDAPERLRTFLGALAREIYERGNGMVAQRWAIFLREMAKPSANLDFIVQRQVQPRADELRDIVAAILGPDITERAMAFSCSNIWALMLDHLLTQPILDRLTPQRPMVQASMDDFIGHVVKFSLGGLHAVRESKQGRKPGSPSP</sequence>
<dbReference type="InterPro" id="IPR009057">
    <property type="entry name" value="Homeodomain-like_sf"/>
</dbReference>
<dbReference type="PROSITE" id="PS01081">
    <property type="entry name" value="HTH_TETR_1"/>
    <property type="match status" value="1"/>
</dbReference>
<protein>
    <submittedName>
        <fullName evidence="4">DUF1956 domain-containing protein</fullName>
    </submittedName>
</protein>
<proteinExistence type="predicted"/>
<dbReference type="Proteomes" id="UP000461162">
    <property type="component" value="Unassembled WGS sequence"/>
</dbReference>
<evidence type="ECO:0000313" key="4">
    <source>
        <dbReference type="EMBL" id="MUM78663.1"/>
    </source>
</evidence>
<dbReference type="InterPro" id="IPR023772">
    <property type="entry name" value="DNA-bd_HTH_TetR-type_CS"/>
</dbReference>
<dbReference type="PANTHER" id="PTHR30055">
    <property type="entry name" value="HTH-TYPE TRANSCRIPTIONAL REGULATOR RUTR"/>
    <property type="match status" value="1"/>
</dbReference>
<dbReference type="Gene3D" id="1.10.10.60">
    <property type="entry name" value="Homeodomain-like"/>
    <property type="match status" value="1"/>
</dbReference>
<dbReference type="GO" id="GO:0000976">
    <property type="term" value="F:transcription cis-regulatory region binding"/>
    <property type="evidence" value="ECO:0007669"/>
    <property type="project" value="TreeGrafter"/>
</dbReference>
<dbReference type="SUPFAM" id="SSF48498">
    <property type="entry name" value="Tetracyclin repressor-like, C-terminal domain"/>
    <property type="match status" value="1"/>
</dbReference>
<evidence type="ECO:0000256" key="2">
    <source>
        <dbReference type="PROSITE-ProRule" id="PRU00335"/>
    </source>
</evidence>
<dbReference type="InterPro" id="IPR036271">
    <property type="entry name" value="Tet_transcr_reg_TetR-rel_C_sf"/>
</dbReference>
<comment type="caution">
    <text evidence="4">The sequence shown here is derived from an EMBL/GenBank/DDBJ whole genome shotgun (WGS) entry which is preliminary data.</text>
</comment>
<evidence type="ECO:0000256" key="1">
    <source>
        <dbReference type="ARBA" id="ARBA00023125"/>
    </source>
</evidence>
<dbReference type="AlphaFoldDB" id="A0A7K1KRE3"/>
<keyword evidence="5" id="KW-1185">Reference proteome</keyword>
<dbReference type="Pfam" id="PF00440">
    <property type="entry name" value="TetR_N"/>
    <property type="match status" value="1"/>
</dbReference>
<dbReference type="PRINTS" id="PR00455">
    <property type="entry name" value="HTHTETR"/>
</dbReference>
<dbReference type="SUPFAM" id="SSF46689">
    <property type="entry name" value="Homeodomain-like"/>
    <property type="match status" value="1"/>
</dbReference>
<dbReference type="EMBL" id="WODC01000010">
    <property type="protein sequence ID" value="MUM78663.1"/>
    <property type="molecule type" value="Genomic_DNA"/>
</dbReference>
<gene>
    <name evidence="4" type="ORF">GKC30_13565</name>
</gene>
<dbReference type="PANTHER" id="PTHR30055:SF226">
    <property type="entry name" value="HTH-TYPE TRANSCRIPTIONAL REGULATOR PKSA"/>
    <property type="match status" value="1"/>
</dbReference>
<dbReference type="Gene3D" id="1.10.357.10">
    <property type="entry name" value="Tetracycline Repressor, domain 2"/>
    <property type="match status" value="1"/>
</dbReference>
<name>A0A7K1KRE3_9BACT</name>
<dbReference type="Pfam" id="PF09209">
    <property type="entry name" value="CecR_C"/>
    <property type="match status" value="1"/>
</dbReference>
<keyword evidence="1 2" id="KW-0238">DNA-binding</keyword>